<name>W2S568_CYPE1</name>
<feature type="compositionally biased region" description="Low complexity" evidence="5">
    <location>
        <begin position="42"/>
        <end position="51"/>
    </location>
</feature>
<dbReference type="STRING" id="1220924.W2S568"/>
<dbReference type="PROSITE" id="PS51746">
    <property type="entry name" value="PPM_2"/>
    <property type="match status" value="1"/>
</dbReference>
<evidence type="ECO:0000256" key="3">
    <source>
        <dbReference type="ARBA" id="ARBA00022912"/>
    </source>
</evidence>
<dbReference type="SMART" id="SM00332">
    <property type="entry name" value="PP2Cc"/>
    <property type="match status" value="1"/>
</dbReference>
<keyword evidence="2 4" id="KW-0378">Hydrolase</keyword>
<dbReference type="InterPro" id="IPR001932">
    <property type="entry name" value="PPM-type_phosphatase-like_dom"/>
</dbReference>
<dbReference type="VEuPathDB" id="FungiDB:HMPREF1541_10962"/>
<feature type="domain" description="PPM-type phosphatase" evidence="6">
    <location>
        <begin position="98"/>
        <end position="512"/>
    </location>
</feature>
<evidence type="ECO:0000313" key="7">
    <source>
        <dbReference type="EMBL" id="ETN43831.1"/>
    </source>
</evidence>
<evidence type="ECO:0000256" key="1">
    <source>
        <dbReference type="ARBA" id="ARBA00022723"/>
    </source>
</evidence>
<dbReference type="Proteomes" id="UP000030752">
    <property type="component" value="Unassembled WGS sequence"/>
</dbReference>
<proteinExistence type="inferred from homology"/>
<dbReference type="GO" id="GO:0046872">
    <property type="term" value="F:metal ion binding"/>
    <property type="evidence" value="ECO:0007669"/>
    <property type="project" value="UniProtKB-KW"/>
</dbReference>
<evidence type="ECO:0000256" key="2">
    <source>
        <dbReference type="ARBA" id="ARBA00022801"/>
    </source>
</evidence>
<accession>W2S568</accession>
<gene>
    <name evidence="7" type="ORF">HMPREF1541_10962</name>
</gene>
<keyword evidence="8" id="KW-1185">Reference proteome</keyword>
<dbReference type="GeneID" id="19978301"/>
<dbReference type="OrthoDB" id="416093at2759"/>
<feature type="compositionally biased region" description="Basic and acidic residues" evidence="5">
    <location>
        <begin position="529"/>
        <end position="547"/>
    </location>
</feature>
<keyword evidence="1" id="KW-0479">Metal-binding</keyword>
<feature type="compositionally biased region" description="Basic and acidic residues" evidence="5">
    <location>
        <begin position="60"/>
        <end position="70"/>
    </location>
</feature>
<reference evidence="7 8" key="1">
    <citation type="submission" date="2013-03" db="EMBL/GenBank/DDBJ databases">
        <title>The Genome Sequence of Phialophora europaea CBS 101466.</title>
        <authorList>
            <consortium name="The Broad Institute Genomics Platform"/>
            <person name="Cuomo C."/>
            <person name="de Hoog S."/>
            <person name="Gorbushina A."/>
            <person name="Walker B."/>
            <person name="Young S.K."/>
            <person name="Zeng Q."/>
            <person name="Gargeya S."/>
            <person name="Fitzgerald M."/>
            <person name="Haas B."/>
            <person name="Abouelleil A."/>
            <person name="Allen A.W."/>
            <person name="Alvarado L."/>
            <person name="Arachchi H.M."/>
            <person name="Berlin A.M."/>
            <person name="Chapman S.B."/>
            <person name="Gainer-Dewar J."/>
            <person name="Goldberg J."/>
            <person name="Griggs A."/>
            <person name="Gujja S."/>
            <person name="Hansen M."/>
            <person name="Howarth C."/>
            <person name="Imamovic A."/>
            <person name="Ireland A."/>
            <person name="Larimer J."/>
            <person name="McCowan C."/>
            <person name="Murphy C."/>
            <person name="Pearson M."/>
            <person name="Poon T.W."/>
            <person name="Priest M."/>
            <person name="Roberts A."/>
            <person name="Saif S."/>
            <person name="Shea T."/>
            <person name="Sisk P."/>
            <person name="Sykes S."/>
            <person name="Wortman J."/>
            <person name="Nusbaum C."/>
            <person name="Birren B."/>
        </authorList>
    </citation>
    <scope>NUCLEOTIDE SEQUENCE [LARGE SCALE GENOMIC DNA]</scope>
    <source>
        <strain evidence="7 8">CBS 101466</strain>
    </source>
</reference>
<dbReference type="PANTHER" id="PTHR47992">
    <property type="entry name" value="PROTEIN PHOSPHATASE"/>
    <property type="match status" value="1"/>
</dbReference>
<dbReference type="RefSeq" id="XP_008713853.1">
    <property type="nucleotide sequence ID" value="XM_008715631.1"/>
</dbReference>
<dbReference type="EMBL" id="KB822717">
    <property type="protein sequence ID" value="ETN43831.1"/>
    <property type="molecule type" value="Genomic_DNA"/>
</dbReference>
<evidence type="ECO:0000256" key="5">
    <source>
        <dbReference type="SAM" id="MobiDB-lite"/>
    </source>
</evidence>
<organism evidence="7 8">
    <name type="scientific">Cyphellophora europaea (strain CBS 101466)</name>
    <name type="common">Phialophora europaea</name>
    <dbReference type="NCBI Taxonomy" id="1220924"/>
    <lineage>
        <taxon>Eukaryota</taxon>
        <taxon>Fungi</taxon>
        <taxon>Dikarya</taxon>
        <taxon>Ascomycota</taxon>
        <taxon>Pezizomycotina</taxon>
        <taxon>Eurotiomycetes</taxon>
        <taxon>Chaetothyriomycetidae</taxon>
        <taxon>Chaetothyriales</taxon>
        <taxon>Cyphellophoraceae</taxon>
        <taxon>Cyphellophora</taxon>
    </lineage>
</organism>
<dbReference type="GO" id="GO:0004722">
    <property type="term" value="F:protein serine/threonine phosphatase activity"/>
    <property type="evidence" value="ECO:0007669"/>
    <property type="project" value="InterPro"/>
</dbReference>
<dbReference type="CDD" id="cd00143">
    <property type="entry name" value="PP2Cc"/>
    <property type="match status" value="1"/>
</dbReference>
<comment type="similarity">
    <text evidence="4">Belongs to the PP2C family.</text>
</comment>
<dbReference type="SUPFAM" id="SSF81606">
    <property type="entry name" value="PP2C-like"/>
    <property type="match status" value="1"/>
</dbReference>
<sequence>MSLIASSTEPLVLIARCPWLRLTPRSHRRLFHDYFVTHLPSSSLHPDSRSSTGLAHKFPRKESTPHKPDGRSPAALRHPTASRDVTTVRIPLKSAKHHYGVSVSRGSRPYQEDNHQAGVINLPAFAKRPPRSLRLDKSGEGTSADGESGDPQVFYFGVFDGHGGAECSGYLREQLHQYIEQSALDFGLKSSLQNATGHVAGLEDAETVRRGEKALQAIDTRNGFDAPTEEKPLPQDGDNDAIATLEKNLVDSWKALVGGYFRRFKPQHFSIFKDSPQTTTIEEVLMYAFLKCDYDFVSAQAAKRGEERDVVRQERPLNEADILGETGKRHVDPRERFKGGSTASVALISTPSPVPFWAPATSSTLVVAHCGDTRILLCGTANGSAVPLTSVHHPSSPLEAARLRRFGSFVTDSFGEERTTSGLANSKAFGDAASKAIGVSAEPEIVRIDLSSSEYSFLLLFSDGISESVTDQECVDIVKEAKSPSEGAAKLVSFATEISQSGDNCTCLCVRLGGWERRQEGGMGSLGTKESREFKREQAADPRSRRR</sequence>
<dbReference type="InterPro" id="IPR015655">
    <property type="entry name" value="PP2C"/>
</dbReference>
<dbReference type="eggNOG" id="KOG0698">
    <property type="taxonomic scope" value="Eukaryota"/>
</dbReference>
<dbReference type="Pfam" id="PF00481">
    <property type="entry name" value="PP2C"/>
    <property type="match status" value="1"/>
</dbReference>
<protein>
    <recommendedName>
        <fullName evidence="6">PPM-type phosphatase domain-containing protein</fullName>
    </recommendedName>
</protein>
<feature type="region of interest" description="Disordered" evidence="5">
    <location>
        <begin position="130"/>
        <end position="150"/>
    </location>
</feature>
<keyword evidence="3 4" id="KW-0904">Protein phosphatase</keyword>
<dbReference type="Gene3D" id="3.60.40.10">
    <property type="entry name" value="PPM-type phosphatase domain"/>
    <property type="match status" value="1"/>
</dbReference>
<dbReference type="PROSITE" id="PS01032">
    <property type="entry name" value="PPM_1"/>
    <property type="match status" value="1"/>
</dbReference>
<dbReference type="InterPro" id="IPR036457">
    <property type="entry name" value="PPM-type-like_dom_sf"/>
</dbReference>
<feature type="region of interest" description="Disordered" evidence="5">
    <location>
        <begin position="42"/>
        <end position="85"/>
    </location>
</feature>
<feature type="region of interest" description="Disordered" evidence="5">
    <location>
        <begin position="518"/>
        <end position="547"/>
    </location>
</feature>
<dbReference type="AlphaFoldDB" id="W2S568"/>
<evidence type="ECO:0000313" key="8">
    <source>
        <dbReference type="Proteomes" id="UP000030752"/>
    </source>
</evidence>
<dbReference type="HOGENOM" id="CLU_021251_2_0_1"/>
<dbReference type="InterPro" id="IPR000222">
    <property type="entry name" value="PP2C_BS"/>
</dbReference>
<evidence type="ECO:0000259" key="6">
    <source>
        <dbReference type="PROSITE" id="PS51746"/>
    </source>
</evidence>
<evidence type="ECO:0000256" key="4">
    <source>
        <dbReference type="RuleBase" id="RU003465"/>
    </source>
</evidence>
<dbReference type="InParanoid" id="W2S568"/>